<evidence type="ECO:0000256" key="9">
    <source>
        <dbReference type="SAM" id="Phobius"/>
    </source>
</evidence>
<evidence type="ECO:0000256" key="4">
    <source>
        <dbReference type="ARBA" id="ARBA00022692"/>
    </source>
</evidence>
<evidence type="ECO:0000256" key="3">
    <source>
        <dbReference type="ARBA" id="ARBA00022679"/>
    </source>
</evidence>
<keyword evidence="5 9" id="KW-1133">Transmembrane helix</keyword>
<evidence type="ECO:0000256" key="1">
    <source>
        <dbReference type="ARBA" id="ARBA00004651"/>
    </source>
</evidence>
<evidence type="ECO:0000313" key="11">
    <source>
        <dbReference type="Proteomes" id="UP000528608"/>
    </source>
</evidence>
<evidence type="ECO:0000256" key="6">
    <source>
        <dbReference type="ARBA" id="ARBA00023136"/>
    </source>
</evidence>
<keyword evidence="6 9" id="KW-0472">Membrane</keyword>
<feature type="transmembrane region" description="Helical" evidence="9">
    <location>
        <begin position="163"/>
        <end position="186"/>
    </location>
</feature>
<reference evidence="10 11" key="1">
    <citation type="submission" date="2020-08" db="EMBL/GenBank/DDBJ databases">
        <title>Genomic Encyclopedia of Type Strains, Phase III (KMG-III): the genomes of soil and plant-associated and newly described type strains.</title>
        <authorList>
            <person name="Whitman W."/>
        </authorList>
    </citation>
    <scope>NUCLEOTIDE SEQUENCE [LARGE SCALE GENOMIC DNA]</scope>
    <source>
        <strain evidence="10 11">CECT 3259</strain>
    </source>
</reference>
<feature type="compositionally biased region" description="Gly residues" evidence="8">
    <location>
        <begin position="433"/>
        <end position="456"/>
    </location>
</feature>
<dbReference type="InterPro" id="IPR018584">
    <property type="entry name" value="GT87"/>
</dbReference>
<feature type="transmembrane region" description="Helical" evidence="9">
    <location>
        <begin position="304"/>
        <end position="321"/>
    </location>
</feature>
<comment type="similarity">
    <text evidence="7">Belongs to the glycosyltransferase 87 family.</text>
</comment>
<protein>
    <submittedName>
        <fullName evidence="10">Arabinofuranan 3-O-arabinosyltransferase</fullName>
        <ecNumber evidence="10">2.4.2.47</ecNumber>
    </submittedName>
</protein>
<feature type="transmembrane region" description="Helical" evidence="9">
    <location>
        <begin position="193"/>
        <end position="212"/>
    </location>
</feature>
<dbReference type="GO" id="GO:0016758">
    <property type="term" value="F:hexosyltransferase activity"/>
    <property type="evidence" value="ECO:0007669"/>
    <property type="project" value="InterPro"/>
</dbReference>
<keyword evidence="10" id="KW-0328">Glycosyltransferase</keyword>
<keyword evidence="2" id="KW-1003">Cell membrane</keyword>
<feature type="transmembrane region" description="Helical" evidence="9">
    <location>
        <begin position="328"/>
        <end position="346"/>
    </location>
</feature>
<dbReference type="EMBL" id="JACHJF010000031">
    <property type="protein sequence ID" value="MBB5122663.1"/>
    <property type="molecule type" value="Genomic_DNA"/>
</dbReference>
<accession>A0A7W8BH73</accession>
<gene>
    <name evidence="10" type="ORF">FHS36_006136</name>
</gene>
<name>A0A7W8BH73_STREU</name>
<evidence type="ECO:0000256" key="8">
    <source>
        <dbReference type="SAM" id="MobiDB-lite"/>
    </source>
</evidence>
<organism evidence="10 11">
    <name type="scientific">Streptomyces eurocidicus</name>
    <name type="common">Streptoverticillium eurocidicus</name>
    <dbReference type="NCBI Taxonomy" id="66423"/>
    <lineage>
        <taxon>Bacteria</taxon>
        <taxon>Bacillati</taxon>
        <taxon>Actinomycetota</taxon>
        <taxon>Actinomycetes</taxon>
        <taxon>Kitasatosporales</taxon>
        <taxon>Streptomycetaceae</taxon>
        <taxon>Streptomyces</taxon>
    </lineage>
</organism>
<feature type="compositionally biased region" description="Gly residues" evidence="8">
    <location>
        <begin position="405"/>
        <end position="424"/>
    </location>
</feature>
<dbReference type="AlphaFoldDB" id="A0A7W8BH73"/>
<evidence type="ECO:0000256" key="7">
    <source>
        <dbReference type="ARBA" id="ARBA00024033"/>
    </source>
</evidence>
<proteinExistence type="inferred from homology"/>
<dbReference type="Proteomes" id="UP000528608">
    <property type="component" value="Unassembled WGS sequence"/>
</dbReference>
<keyword evidence="3 10" id="KW-0808">Transferase</keyword>
<comment type="subcellular location">
    <subcellularLocation>
        <location evidence="1">Cell membrane</location>
        <topology evidence="1">Multi-pass membrane protein</topology>
    </subcellularLocation>
</comment>
<feature type="transmembrane region" description="Helical" evidence="9">
    <location>
        <begin position="282"/>
        <end position="298"/>
    </location>
</feature>
<feature type="region of interest" description="Disordered" evidence="8">
    <location>
        <begin position="481"/>
        <end position="553"/>
    </location>
</feature>
<keyword evidence="4 9" id="KW-0812">Transmembrane</keyword>
<feature type="transmembrane region" description="Helical" evidence="9">
    <location>
        <begin position="119"/>
        <end position="143"/>
    </location>
</feature>
<evidence type="ECO:0000256" key="2">
    <source>
        <dbReference type="ARBA" id="ARBA00022475"/>
    </source>
</evidence>
<feature type="transmembrane region" description="Helical" evidence="9">
    <location>
        <begin position="352"/>
        <end position="372"/>
    </location>
</feature>
<comment type="caution">
    <text evidence="10">The sequence shown here is derived from an EMBL/GenBank/DDBJ whole genome shotgun (WGS) entry which is preliminary data.</text>
</comment>
<dbReference type="EC" id="2.4.2.47" evidence="10"/>
<feature type="compositionally biased region" description="Basic and acidic residues" evidence="8">
    <location>
        <begin position="538"/>
        <end position="553"/>
    </location>
</feature>
<dbReference type="GO" id="GO:0005886">
    <property type="term" value="C:plasma membrane"/>
    <property type="evidence" value="ECO:0007669"/>
    <property type="project" value="UniProtKB-SubCell"/>
</dbReference>
<dbReference type="Pfam" id="PF09594">
    <property type="entry name" value="GT87"/>
    <property type="match status" value="1"/>
</dbReference>
<feature type="region of interest" description="Disordered" evidence="8">
    <location>
        <begin position="405"/>
        <end position="462"/>
    </location>
</feature>
<feature type="transmembrane region" description="Helical" evidence="9">
    <location>
        <begin position="250"/>
        <end position="270"/>
    </location>
</feature>
<sequence length="553" mass="56756">MTAPDAVGRWLRGRAPWPLLVAALVVCALDVARVTESPRVGMDNAVVVRAAETLLDGGSPYADKRFLYLPGAVFAAVPQTAVAERVLFYAVPVGTALLVLVGVALALRIFEVRADSRLAVAVIAGLGVFLPFHGLVHLGNWTVVSVVAFPAALLLIRRGRWCAAAGVIGVAVALKPMLVPLLLLFVLARRRRALAVAVGVPAVVSSLSALAMPRPGLFFTRTLPFLLHGQDAYARPFDASWPAVLPRLGVPQPVAFGLAALAAGTVLLCARARWRAGGNAELRLVECASLLMLAAFLVSRPSFLHYMLVVLPSLVASVVVRGAAARSVWFWLALLPQFIGVHWPYVEGSRRHAFKDIVMITGVAGALCLHIWRGRTRGRVGARGREAGGVSGGAAGAVPGRVGGGVFGRSGDGAPGRGADGDSGGAAEVVPGRVGGGVFGRSGDGAPGRGADGDSGGAAEAVPVRAGDGASGVAGADALGREADGASDREAGGESGRAVEGGREGAGALDESPGGATDGAARETIDEVTVSGRVYSLRSDRDPPDRADRSELR</sequence>
<dbReference type="RefSeq" id="WP_244926907.1">
    <property type="nucleotide sequence ID" value="NZ_JACHJF010000031.1"/>
</dbReference>
<evidence type="ECO:0000313" key="10">
    <source>
        <dbReference type="EMBL" id="MBB5122663.1"/>
    </source>
</evidence>
<feature type="transmembrane region" description="Helical" evidence="9">
    <location>
        <begin position="86"/>
        <end position="107"/>
    </location>
</feature>
<feature type="compositionally biased region" description="Basic and acidic residues" evidence="8">
    <location>
        <begin position="481"/>
        <end position="492"/>
    </location>
</feature>
<evidence type="ECO:0000256" key="5">
    <source>
        <dbReference type="ARBA" id="ARBA00022989"/>
    </source>
</evidence>